<dbReference type="PANTHER" id="PTHR12993">
    <property type="entry name" value="N-ACETYLGLUCOSAMINYL-PHOSPHATIDYLINOSITOL DE-N-ACETYLASE-RELATED"/>
    <property type="match status" value="1"/>
</dbReference>
<dbReference type="SUPFAM" id="SSF102588">
    <property type="entry name" value="LmbE-like"/>
    <property type="match status" value="1"/>
</dbReference>
<dbReference type="PANTHER" id="PTHR12993:SF11">
    <property type="entry name" value="N-ACETYLGLUCOSAMINYL-PHOSPHATIDYLINOSITOL DE-N-ACETYLASE"/>
    <property type="match status" value="1"/>
</dbReference>
<dbReference type="RefSeq" id="WP_012876490.1">
    <property type="nucleotide sequence ID" value="NC_013526.1"/>
</dbReference>
<dbReference type="STRING" id="525904.Tter_2570"/>
<proteinExistence type="predicted"/>
<accession>D1CI88</accession>
<organism evidence="1 2">
    <name type="scientific">Thermobaculum terrenum (strain ATCC BAA-798 / CCMEE 7001 / YNP1)</name>
    <dbReference type="NCBI Taxonomy" id="525904"/>
    <lineage>
        <taxon>Bacteria</taxon>
        <taxon>Bacillati</taxon>
        <taxon>Chloroflexota</taxon>
        <taxon>Chloroflexia</taxon>
        <taxon>Candidatus Thermobaculales</taxon>
        <taxon>Candidatus Thermobaculaceae</taxon>
        <taxon>Thermobaculum</taxon>
    </lineage>
</organism>
<dbReference type="OrthoDB" id="3514174at2"/>
<evidence type="ECO:0000313" key="1">
    <source>
        <dbReference type="EMBL" id="ACZ43459.1"/>
    </source>
</evidence>
<name>D1CI88_THET1</name>
<dbReference type="InterPro" id="IPR003737">
    <property type="entry name" value="GlcNAc_PI_deacetylase-related"/>
</dbReference>
<dbReference type="Gene3D" id="3.40.50.10320">
    <property type="entry name" value="LmbE-like"/>
    <property type="match status" value="1"/>
</dbReference>
<sequence length="236" mass="26991">MESHKCIMVVGAHAADAEIMGGAAVLLHVRAGWRAVLVHMTGGEKGSPTLTPEEYLQIKREEAQRAAEILGAECVMLPYPDGELPVNEEAQWMVADLIRKHRPSVILTHWRGSFHRDHNNTHDNVMASLFFAGLKAFKREYPEHSPSRVYFAENWEDMEGFRPEVYLDVTEVWDRYLEAIHAYSLFRGEVVSFRYEQWYDGASRMRGAEAGCERAVALMRPASYYSVRQRMGLLTE</sequence>
<reference evidence="2" key="1">
    <citation type="journal article" date="2010" name="Stand. Genomic Sci.">
        <title>Complete genome sequence of 'Thermobaculum terrenum' type strain (YNP1).</title>
        <authorList>
            <person name="Kiss H."/>
            <person name="Cleland D."/>
            <person name="Lapidus A."/>
            <person name="Lucas S."/>
            <person name="Glavina Del Rio T."/>
            <person name="Nolan M."/>
            <person name="Tice H."/>
            <person name="Han C."/>
            <person name="Goodwin L."/>
            <person name="Pitluck S."/>
            <person name="Liolios K."/>
            <person name="Ivanova N."/>
            <person name="Mavromatis K."/>
            <person name="Ovchinnikova G."/>
            <person name="Pati A."/>
            <person name="Chen A."/>
            <person name="Palaniappan K."/>
            <person name="Land M."/>
            <person name="Hauser L."/>
            <person name="Chang Y."/>
            <person name="Jeffries C."/>
            <person name="Lu M."/>
            <person name="Brettin T."/>
            <person name="Detter J."/>
            <person name="Goker M."/>
            <person name="Tindall B."/>
            <person name="Beck B."/>
            <person name="McDermott T."/>
            <person name="Woyke T."/>
            <person name="Bristow J."/>
            <person name="Eisen J."/>
            <person name="Markowitz V."/>
            <person name="Hugenholtz P."/>
            <person name="Kyrpides N."/>
            <person name="Klenk H."/>
            <person name="Cheng J."/>
        </authorList>
    </citation>
    <scope>NUCLEOTIDE SEQUENCE [LARGE SCALE GENOMIC DNA]</scope>
    <source>
        <strain evidence="2">ATCC BAA-798 / YNP1</strain>
    </source>
</reference>
<protein>
    <submittedName>
        <fullName evidence="1">LmbE family protein</fullName>
    </submittedName>
</protein>
<dbReference type="KEGG" id="ttr:Tter_2570"/>
<dbReference type="GO" id="GO:0016811">
    <property type="term" value="F:hydrolase activity, acting on carbon-nitrogen (but not peptide) bonds, in linear amides"/>
    <property type="evidence" value="ECO:0007669"/>
    <property type="project" value="TreeGrafter"/>
</dbReference>
<dbReference type="HOGENOM" id="CLU_049311_3_3_0"/>
<dbReference type="eggNOG" id="COG2120">
    <property type="taxonomic scope" value="Bacteria"/>
</dbReference>
<dbReference type="EMBL" id="CP001826">
    <property type="protein sequence ID" value="ACZ43459.1"/>
    <property type="molecule type" value="Genomic_DNA"/>
</dbReference>
<gene>
    <name evidence="1" type="ordered locus">Tter_2570</name>
</gene>
<dbReference type="InterPro" id="IPR024078">
    <property type="entry name" value="LmbE-like_dom_sf"/>
</dbReference>
<dbReference type="Proteomes" id="UP000000323">
    <property type="component" value="Chromosome 2"/>
</dbReference>
<keyword evidence="2" id="KW-1185">Reference proteome</keyword>
<dbReference type="AlphaFoldDB" id="D1CI88"/>
<dbReference type="Pfam" id="PF02585">
    <property type="entry name" value="PIG-L"/>
    <property type="match status" value="1"/>
</dbReference>
<evidence type="ECO:0000313" key="2">
    <source>
        <dbReference type="Proteomes" id="UP000000323"/>
    </source>
</evidence>